<keyword evidence="1" id="KW-0472">Membrane</keyword>
<evidence type="ECO:0000256" key="1">
    <source>
        <dbReference type="SAM" id="Phobius"/>
    </source>
</evidence>
<dbReference type="InterPro" id="IPR019099">
    <property type="entry name" value="Uncharacterised_PGPGW_TM"/>
</dbReference>
<proteinExistence type="predicted"/>
<feature type="transmembrane region" description="Helical" evidence="1">
    <location>
        <begin position="79"/>
        <end position="99"/>
    </location>
</feature>
<comment type="caution">
    <text evidence="2">The sequence shown here is derived from an EMBL/GenBank/DDBJ whole genome shotgun (WGS) entry which is preliminary data.</text>
</comment>
<evidence type="ECO:0000313" key="2">
    <source>
        <dbReference type="EMBL" id="MEJ2863619.1"/>
    </source>
</evidence>
<organism evidence="2 3">
    <name type="scientific">Actinomycetospora flava</name>
    <dbReference type="NCBI Taxonomy" id="3129232"/>
    <lineage>
        <taxon>Bacteria</taxon>
        <taxon>Bacillati</taxon>
        <taxon>Actinomycetota</taxon>
        <taxon>Actinomycetes</taxon>
        <taxon>Pseudonocardiales</taxon>
        <taxon>Pseudonocardiaceae</taxon>
        <taxon>Actinomycetospora</taxon>
    </lineage>
</organism>
<dbReference type="EMBL" id="JBBEGM010000009">
    <property type="protein sequence ID" value="MEJ2863619.1"/>
    <property type="molecule type" value="Genomic_DNA"/>
</dbReference>
<evidence type="ECO:0000313" key="3">
    <source>
        <dbReference type="Proteomes" id="UP001369736"/>
    </source>
</evidence>
<name>A0ABU8M8I1_9PSEU</name>
<keyword evidence="3" id="KW-1185">Reference proteome</keyword>
<feature type="transmembrane region" description="Helical" evidence="1">
    <location>
        <begin position="105"/>
        <end position="126"/>
    </location>
</feature>
<dbReference type="RefSeq" id="WP_337704982.1">
    <property type="nucleotide sequence ID" value="NZ_JBBEGM010000009.1"/>
</dbReference>
<protein>
    <submittedName>
        <fullName evidence="2">PGPGW domain-containing protein</fullName>
    </submittedName>
</protein>
<dbReference type="Pfam" id="PF09656">
    <property type="entry name" value="PGPGW"/>
    <property type="match status" value="1"/>
</dbReference>
<gene>
    <name evidence="2" type="ORF">WCD58_20835</name>
</gene>
<dbReference type="Proteomes" id="UP001369736">
    <property type="component" value="Unassembled WGS sequence"/>
</dbReference>
<feature type="transmembrane region" description="Helical" evidence="1">
    <location>
        <begin position="12"/>
        <end position="31"/>
    </location>
</feature>
<accession>A0ABU8M8I1</accession>
<reference evidence="2 3" key="1">
    <citation type="submission" date="2024-03" db="EMBL/GenBank/DDBJ databases">
        <title>Actinomycetospora sp. OC33-EN07, a novel actinomycete isolated from wild orchid (Aerides multiflora).</title>
        <authorList>
            <person name="Suriyachadkun C."/>
        </authorList>
    </citation>
    <scope>NUCLEOTIDE SEQUENCE [LARGE SCALE GENOMIC DNA]</scope>
    <source>
        <strain evidence="2 3">OC33-EN07</strain>
    </source>
</reference>
<keyword evidence="1" id="KW-1133">Transmembrane helix</keyword>
<keyword evidence="1" id="KW-0812">Transmembrane</keyword>
<sequence length="142" mass="14979">MTASAPVTWLRRVAMTVLGVLLVAVGVLLLVLPGPGLLLVLAGLVVLANEYPWARRWTEPVRRQAIAAARASVATRPRMAWTAMVGVALVVSGVVWSTVESLPFGGVATGSGLILSGLILLGLLVYSVRQFGSAKQAPRRVR</sequence>